<dbReference type="AlphaFoldDB" id="K0RCT4"/>
<proteinExistence type="predicted"/>
<organism evidence="1 2">
    <name type="scientific">Thalassiosira oceanica</name>
    <name type="common">Marine diatom</name>
    <dbReference type="NCBI Taxonomy" id="159749"/>
    <lineage>
        <taxon>Eukaryota</taxon>
        <taxon>Sar</taxon>
        <taxon>Stramenopiles</taxon>
        <taxon>Ochrophyta</taxon>
        <taxon>Bacillariophyta</taxon>
        <taxon>Coscinodiscophyceae</taxon>
        <taxon>Thalassiosirophycidae</taxon>
        <taxon>Thalassiosirales</taxon>
        <taxon>Thalassiosiraceae</taxon>
        <taxon>Thalassiosira</taxon>
    </lineage>
</organism>
<sequence length="362" mass="41175">MAVAWSTVHAPLDAFPPQMEIGDINALLVLVARLKTEISANKREITQLRESLLSAESDNLGLRQNKRGRVSLKTAALTQADLTIRDKLWDFIADIVWPHNKELTAGDIQYTPDDANSLCGMILKEVGDLPVSNEEHYYMVKIASMANAKMINLRSNAPKKLITVHEWFVDNGIEVASADDVAEGVLQFFDHSTMSDSELYDMTNIDEVYEQLKPVLHFVRYGHALYGKTLVNKWLNENRGRNLLDFLTDSDIEFVVTTVQNFKGRWLWEHTPESERDDTKPRLNFGDEVGKAAFGMMRINETGRTFGSKARTNWHTLRSSTFWPVMRKLWLKYSAEYKFACHFEERSSARLFSTSESEGGGG</sequence>
<keyword evidence="2" id="KW-1185">Reference proteome</keyword>
<evidence type="ECO:0000313" key="1">
    <source>
        <dbReference type="EMBL" id="EJK51010.1"/>
    </source>
</evidence>
<reference evidence="1 2" key="1">
    <citation type="journal article" date="2012" name="Genome Biol.">
        <title>Genome and low-iron response of an oceanic diatom adapted to chronic iron limitation.</title>
        <authorList>
            <person name="Lommer M."/>
            <person name="Specht M."/>
            <person name="Roy A.S."/>
            <person name="Kraemer L."/>
            <person name="Andreson R."/>
            <person name="Gutowska M.A."/>
            <person name="Wolf J."/>
            <person name="Bergner S.V."/>
            <person name="Schilhabel M.B."/>
            <person name="Klostermeier U.C."/>
            <person name="Beiko R.G."/>
            <person name="Rosenstiel P."/>
            <person name="Hippler M."/>
            <person name="Laroche J."/>
        </authorList>
    </citation>
    <scope>NUCLEOTIDE SEQUENCE [LARGE SCALE GENOMIC DNA]</scope>
    <source>
        <strain evidence="1 2">CCMP1005</strain>
    </source>
</reference>
<dbReference type="EMBL" id="AGNL01042400">
    <property type="protein sequence ID" value="EJK51010.1"/>
    <property type="molecule type" value="Genomic_DNA"/>
</dbReference>
<gene>
    <name evidence="1" type="ORF">THAOC_29865</name>
</gene>
<protein>
    <submittedName>
        <fullName evidence="1">Uncharacterized protein</fullName>
    </submittedName>
</protein>
<evidence type="ECO:0000313" key="2">
    <source>
        <dbReference type="Proteomes" id="UP000266841"/>
    </source>
</evidence>
<name>K0RCT4_THAOC</name>
<accession>K0RCT4</accession>
<comment type="caution">
    <text evidence="1">The sequence shown here is derived from an EMBL/GenBank/DDBJ whole genome shotgun (WGS) entry which is preliminary data.</text>
</comment>
<dbReference type="Proteomes" id="UP000266841">
    <property type="component" value="Unassembled WGS sequence"/>
</dbReference>